<keyword evidence="4 5" id="KW-0413">Isomerase</keyword>
<accession>A0A6B2LXJ5</accession>
<reference evidence="7" key="1">
    <citation type="journal article" date="2020" name="J. Eukaryot. Microbiol.">
        <title>De novo Sequencing, Assembly and Annotation of the Transcriptome for the Free-Living Testate Amoeba Arcella intermedia.</title>
        <authorList>
            <person name="Ribeiro G.M."/>
            <person name="Porfirio-Sousa A.L."/>
            <person name="Maurer-Alcala X.X."/>
            <person name="Katz L.A."/>
            <person name="Lahr D.J.G."/>
        </authorList>
    </citation>
    <scope>NUCLEOTIDE SEQUENCE</scope>
</reference>
<dbReference type="SUPFAM" id="SSF54534">
    <property type="entry name" value="FKBP-like"/>
    <property type="match status" value="1"/>
</dbReference>
<evidence type="ECO:0000259" key="6">
    <source>
        <dbReference type="PROSITE" id="PS50059"/>
    </source>
</evidence>
<dbReference type="InterPro" id="IPR044609">
    <property type="entry name" value="FKBP2/11"/>
</dbReference>
<dbReference type="InterPro" id="IPR001179">
    <property type="entry name" value="PPIase_FKBP_dom"/>
</dbReference>
<evidence type="ECO:0000256" key="2">
    <source>
        <dbReference type="ARBA" id="ARBA00013194"/>
    </source>
</evidence>
<proteinExistence type="predicted"/>
<evidence type="ECO:0000256" key="5">
    <source>
        <dbReference type="PROSITE-ProRule" id="PRU00277"/>
    </source>
</evidence>
<organism evidence="7">
    <name type="scientific">Arcella intermedia</name>
    <dbReference type="NCBI Taxonomy" id="1963864"/>
    <lineage>
        <taxon>Eukaryota</taxon>
        <taxon>Amoebozoa</taxon>
        <taxon>Tubulinea</taxon>
        <taxon>Elardia</taxon>
        <taxon>Arcellinida</taxon>
        <taxon>Sphaerothecina</taxon>
        <taxon>Arcellidae</taxon>
        <taxon>Arcella</taxon>
    </lineage>
</organism>
<evidence type="ECO:0000256" key="1">
    <source>
        <dbReference type="ARBA" id="ARBA00000971"/>
    </source>
</evidence>
<protein>
    <recommendedName>
        <fullName evidence="2 5">peptidylprolyl isomerase</fullName>
        <ecNumber evidence="2 5">5.2.1.8</ecNumber>
    </recommendedName>
</protein>
<name>A0A6B2LXJ5_9EUKA</name>
<dbReference type="PANTHER" id="PTHR45779">
    <property type="entry name" value="PEPTIDYLPROLYL ISOMERASE"/>
    <property type="match status" value="1"/>
</dbReference>
<keyword evidence="3 5" id="KW-0697">Rotamase</keyword>
<feature type="domain" description="PPIase FKBP-type" evidence="6">
    <location>
        <begin position="1"/>
        <end position="58"/>
    </location>
</feature>
<evidence type="ECO:0000313" key="7">
    <source>
        <dbReference type="EMBL" id="NDV41617.1"/>
    </source>
</evidence>
<dbReference type="AlphaFoldDB" id="A0A6B2LXJ5"/>
<dbReference type="Gene3D" id="3.10.50.40">
    <property type="match status" value="1"/>
</dbReference>
<dbReference type="GO" id="GO:0005783">
    <property type="term" value="C:endoplasmic reticulum"/>
    <property type="evidence" value="ECO:0007669"/>
    <property type="project" value="TreeGrafter"/>
</dbReference>
<dbReference type="InterPro" id="IPR046357">
    <property type="entry name" value="PPIase_dom_sf"/>
</dbReference>
<dbReference type="Pfam" id="PF00254">
    <property type="entry name" value="FKBP_C"/>
    <property type="match status" value="1"/>
</dbReference>
<evidence type="ECO:0000256" key="3">
    <source>
        <dbReference type="ARBA" id="ARBA00023110"/>
    </source>
</evidence>
<dbReference type="GO" id="GO:0003755">
    <property type="term" value="F:peptidyl-prolyl cis-trans isomerase activity"/>
    <property type="evidence" value="ECO:0007669"/>
    <property type="project" value="UniProtKB-KW"/>
</dbReference>
<dbReference type="PROSITE" id="PS50059">
    <property type="entry name" value="FKBP_PPIASE"/>
    <property type="match status" value="1"/>
</dbReference>
<sequence>MIEGWTQGALQMRVGERARVHVPPQLGYGGQTMGTPNGAWYIPANSHLCFDLEITACL</sequence>
<evidence type="ECO:0000256" key="4">
    <source>
        <dbReference type="ARBA" id="ARBA00023235"/>
    </source>
</evidence>
<dbReference type="EMBL" id="GIBP01012648">
    <property type="protein sequence ID" value="NDV41617.1"/>
    <property type="molecule type" value="Transcribed_RNA"/>
</dbReference>
<dbReference type="PANTHER" id="PTHR45779:SF7">
    <property type="entry name" value="PEPTIDYLPROLYL ISOMERASE"/>
    <property type="match status" value="1"/>
</dbReference>
<comment type="catalytic activity">
    <reaction evidence="1 5">
        <text>[protein]-peptidylproline (omega=180) = [protein]-peptidylproline (omega=0)</text>
        <dbReference type="Rhea" id="RHEA:16237"/>
        <dbReference type="Rhea" id="RHEA-COMP:10747"/>
        <dbReference type="Rhea" id="RHEA-COMP:10748"/>
        <dbReference type="ChEBI" id="CHEBI:83833"/>
        <dbReference type="ChEBI" id="CHEBI:83834"/>
        <dbReference type="EC" id="5.2.1.8"/>
    </reaction>
</comment>
<dbReference type="EC" id="5.2.1.8" evidence="2 5"/>